<dbReference type="Gene3D" id="3.30.540.10">
    <property type="entry name" value="Fructose-1,6-Bisphosphatase, subunit A, domain 1"/>
    <property type="match status" value="1"/>
</dbReference>
<dbReference type="EC" id="3.1.3.7" evidence="2"/>
<sequence length="493" mass="52397">MSSTGVSLNIVETLKTCITAALCSQRYILNDVLRIQEALGNPLEEEDRDSEQRVSNPSITFSPDTPVSSSEGGGGDSLSPLLEDSQHLQGSMQLTEQQQSRLRRSICHSLDVASKGELEHRATSTTDLVTSADVMVQHVVEAFLNADFGRGNEQPSNVKPWLPFTVVGEEEDEATEVSEDVTIRNANAVSGSFRYRVALTDQEAQLIGSLDAHMETHKWGAKDFEITDKSWDALRPRVAIFIDPIDGTNAFVEGELHVPMTLIGIAVDGVPIAGVVNRVFLTDGSGAMNTGSLSIACRSLRSIHSHSLPPSSEPIPQPFVVLSGTVVEDVSSLTTASSSRGVGASIDASERVLAVTYSASTKASILDPALQKLAPRSDVPARGAGYKIMMVVDGISVGGASQGTTADLFVSPNAAIKKWDSCAPHAILAALGGTATDMFGTPITYRVVVAEDGGDMCRKETISLRNGFVGMSGDAVHSDSKKAPLMSQWFPPN</sequence>
<dbReference type="OrthoDB" id="411145at2759"/>
<keyword evidence="9" id="KW-1185">Reference proteome</keyword>
<dbReference type="VEuPathDB" id="TriTrypDB:BSAL_71310"/>
<feature type="binding site" evidence="6">
    <location>
        <position position="246"/>
    </location>
    <ligand>
        <name>Mg(2+)</name>
        <dbReference type="ChEBI" id="CHEBI:18420"/>
        <label>1</label>
        <note>catalytic</note>
    </ligand>
</feature>
<dbReference type="EMBL" id="CYKH01000547">
    <property type="protein sequence ID" value="CUG05775.1"/>
    <property type="molecule type" value="Genomic_DNA"/>
</dbReference>
<evidence type="ECO:0000313" key="9">
    <source>
        <dbReference type="Proteomes" id="UP000051952"/>
    </source>
</evidence>
<dbReference type="AlphaFoldDB" id="A0A0S4ISE9"/>
<feature type="compositionally biased region" description="Polar residues" evidence="7">
    <location>
        <begin position="53"/>
        <end position="67"/>
    </location>
</feature>
<proteinExistence type="inferred from homology"/>
<dbReference type="SUPFAM" id="SSF56655">
    <property type="entry name" value="Carbohydrate phosphatase"/>
    <property type="match status" value="1"/>
</dbReference>
<feature type="binding site" evidence="6">
    <location>
        <position position="420"/>
    </location>
    <ligand>
        <name>Mg(2+)</name>
        <dbReference type="ChEBI" id="CHEBI:18420"/>
        <label>1</label>
        <note>catalytic</note>
    </ligand>
</feature>
<reference evidence="9" key="1">
    <citation type="submission" date="2015-09" db="EMBL/GenBank/DDBJ databases">
        <authorList>
            <consortium name="Pathogen Informatics"/>
        </authorList>
    </citation>
    <scope>NUCLEOTIDE SEQUENCE [LARGE SCALE GENOMIC DNA]</scope>
    <source>
        <strain evidence="9">Lake Konstanz</strain>
    </source>
</reference>
<dbReference type="GO" id="GO:0046854">
    <property type="term" value="P:phosphatidylinositol phosphate biosynthetic process"/>
    <property type="evidence" value="ECO:0007669"/>
    <property type="project" value="InterPro"/>
</dbReference>
<protein>
    <recommendedName>
        <fullName evidence="3">3'(2'),5'-bisphosphate nucleotidase 1</fullName>
        <ecNumber evidence="2">3.1.3.7</ecNumber>
    </recommendedName>
    <alternativeName>
        <fullName evidence="4">Bisphosphate 3'-nucleotidase 1</fullName>
    </alternativeName>
    <alternativeName>
        <fullName evidence="5">Inositol-polyphosphate 1-phosphatase</fullName>
    </alternativeName>
</protein>
<evidence type="ECO:0000256" key="5">
    <source>
        <dbReference type="ARBA" id="ARBA00044554"/>
    </source>
</evidence>
<dbReference type="PANTHER" id="PTHR43028:SF5">
    <property type="entry name" value="3'(2'),5'-BISPHOSPHATE NUCLEOTIDASE 1"/>
    <property type="match status" value="1"/>
</dbReference>
<keyword evidence="6" id="KW-0460">Magnesium</keyword>
<dbReference type="GO" id="GO:0008441">
    <property type="term" value="F:3'(2'),5'-bisphosphate nucleotidase activity"/>
    <property type="evidence" value="ECO:0007669"/>
    <property type="project" value="UniProtKB-EC"/>
</dbReference>
<feature type="binding site" evidence="6">
    <location>
        <position position="169"/>
    </location>
    <ligand>
        <name>Mg(2+)</name>
        <dbReference type="ChEBI" id="CHEBI:18420"/>
        <label>1</label>
        <note>catalytic</note>
    </ligand>
</feature>
<feature type="binding site" evidence="6">
    <location>
        <position position="243"/>
    </location>
    <ligand>
        <name>Mg(2+)</name>
        <dbReference type="ChEBI" id="CHEBI:18420"/>
        <label>1</label>
        <note>catalytic</note>
    </ligand>
</feature>
<gene>
    <name evidence="8" type="ORF">BSAL_71310</name>
</gene>
<dbReference type="Pfam" id="PF00459">
    <property type="entry name" value="Inositol_P"/>
    <property type="match status" value="1"/>
</dbReference>
<evidence type="ECO:0000256" key="2">
    <source>
        <dbReference type="ARBA" id="ARBA00012633"/>
    </source>
</evidence>
<dbReference type="PANTHER" id="PTHR43028">
    <property type="entry name" value="3'(2'),5'-BISPHOSPHATE NUCLEOTIDASE 1"/>
    <property type="match status" value="1"/>
</dbReference>
<keyword evidence="6" id="KW-0479">Metal-binding</keyword>
<feature type="binding site" evidence="6">
    <location>
        <position position="245"/>
    </location>
    <ligand>
        <name>Mg(2+)</name>
        <dbReference type="ChEBI" id="CHEBI:18420"/>
        <label>1</label>
        <note>catalytic</note>
    </ligand>
</feature>
<evidence type="ECO:0000256" key="7">
    <source>
        <dbReference type="SAM" id="MobiDB-lite"/>
    </source>
</evidence>
<dbReference type="PROSITE" id="PS00630">
    <property type="entry name" value="IMP_2"/>
    <property type="match status" value="1"/>
</dbReference>
<accession>A0A0S4ISE9</accession>
<organism evidence="8 9">
    <name type="scientific">Bodo saltans</name>
    <name type="common">Flagellated protozoan</name>
    <dbReference type="NCBI Taxonomy" id="75058"/>
    <lineage>
        <taxon>Eukaryota</taxon>
        <taxon>Discoba</taxon>
        <taxon>Euglenozoa</taxon>
        <taxon>Kinetoplastea</taxon>
        <taxon>Metakinetoplastina</taxon>
        <taxon>Eubodonida</taxon>
        <taxon>Bodonidae</taxon>
        <taxon>Bodo</taxon>
    </lineage>
</organism>
<evidence type="ECO:0000256" key="4">
    <source>
        <dbReference type="ARBA" id="ARBA00041815"/>
    </source>
</evidence>
<evidence type="ECO:0000313" key="8">
    <source>
        <dbReference type="EMBL" id="CUG05775.1"/>
    </source>
</evidence>
<dbReference type="GO" id="GO:0046872">
    <property type="term" value="F:metal ion binding"/>
    <property type="evidence" value="ECO:0007669"/>
    <property type="project" value="UniProtKB-KW"/>
</dbReference>
<evidence type="ECO:0000256" key="3">
    <source>
        <dbReference type="ARBA" id="ARBA00040342"/>
    </source>
</evidence>
<comment type="similarity">
    <text evidence="1">Belongs to the inositol monophosphatase superfamily.</text>
</comment>
<dbReference type="Gene3D" id="3.40.190.80">
    <property type="match status" value="1"/>
</dbReference>
<name>A0A0S4ISE9_BODSA</name>
<dbReference type="Proteomes" id="UP000051952">
    <property type="component" value="Unassembled WGS sequence"/>
</dbReference>
<evidence type="ECO:0000256" key="6">
    <source>
        <dbReference type="PIRSR" id="PIRSR600760-2"/>
    </source>
</evidence>
<comment type="cofactor">
    <cofactor evidence="6">
        <name>Mg(2+)</name>
        <dbReference type="ChEBI" id="CHEBI:18420"/>
    </cofactor>
</comment>
<dbReference type="InterPro" id="IPR050725">
    <property type="entry name" value="CysQ/Inositol_MonoPase"/>
</dbReference>
<dbReference type="OMA" id="LECTCET"/>
<dbReference type="InterPro" id="IPR020550">
    <property type="entry name" value="Inositol_monophosphatase_CS"/>
</dbReference>
<dbReference type="InterPro" id="IPR000760">
    <property type="entry name" value="Inositol_monophosphatase-like"/>
</dbReference>
<evidence type="ECO:0000256" key="1">
    <source>
        <dbReference type="ARBA" id="ARBA00009759"/>
    </source>
</evidence>
<feature type="region of interest" description="Disordered" evidence="7">
    <location>
        <begin position="43"/>
        <end position="82"/>
    </location>
</feature>